<evidence type="ECO:0000313" key="1">
    <source>
        <dbReference type="EMBL" id="UBF22673.1"/>
    </source>
</evidence>
<gene>
    <name evidence="1" type="ORF">HRTV-25_gp92</name>
</gene>
<organism evidence="1 2">
    <name type="scientific">Halorubrum tailed virus 25</name>
    <dbReference type="NCBI Taxonomy" id="2878006"/>
    <lineage>
        <taxon>Viruses</taxon>
        <taxon>Duplodnaviria</taxon>
        <taxon>Heunggongvirae</taxon>
        <taxon>Uroviricota</taxon>
        <taxon>Caudoviricetes</taxon>
        <taxon>Thumleimavirales</taxon>
        <taxon>Hafunaviridae</taxon>
        <taxon>Laminvirus</taxon>
        <taxon>Laminvirus thailandense</taxon>
        <taxon>Laminvirus HRTV25</taxon>
    </lineage>
</organism>
<reference evidence="1" key="1">
    <citation type="submission" date="2021-05" db="EMBL/GenBank/DDBJ databases">
        <title>Diversity, taxonomy and evolution of archaeal viruses of the class Caudoviricetes.</title>
        <authorList>
            <person name="Liu Y."/>
            <person name="Demina T.A."/>
            <person name="Roux S."/>
            <person name="Aiewsakun P."/>
            <person name="Kazlauskas D."/>
            <person name="Simmonds P."/>
            <person name="Prangishvili D."/>
            <person name="Oksanen H.M."/>
            <person name="Krupovic M."/>
        </authorList>
    </citation>
    <scope>NUCLEOTIDE SEQUENCE</scope>
    <source>
        <strain evidence="1">HRTV-25/14</strain>
    </source>
</reference>
<evidence type="ECO:0000313" key="2">
    <source>
        <dbReference type="Proteomes" id="UP000827232"/>
    </source>
</evidence>
<proteinExistence type="predicted"/>
<sequence length="65" mass="7710">MAVSERHRAALRDPYRLMLPCGHHNYRKRISKKTGKPRYICTNMNCEAESEHVIDKKTGEKYRAY</sequence>
<accession>A0AAE9BY29</accession>
<name>A0AAE9BY29_9CAUD</name>
<protein>
    <submittedName>
        <fullName evidence="1">Uncharacterized protein</fullName>
    </submittedName>
</protein>
<dbReference type="EMBL" id="MZ334521">
    <property type="protein sequence ID" value="UBF22673.1"/>
    <property type="molecule type" value="Genomic_DNA"/>
</dbReference>
<keyword evidence="2" id="KW-1185">Reference proteome</keyword>
<dbReference type="Proteomes" id="UP000827232">
    <property type="component" value="Segment"/>
</dbReference>